<sequence>MGQYYDHIPGFLIPWINAQKIFWVATAPLSESGHVNVSPKGFERTMNVVLDESEDGQQLEAGPDGDDDRLRKATSSHVWYEDLTGSGVETISHLRENGRITVLFTAFEGPPRIMRLFGTGKVYEFGTPEYDTFLPPEKRQPGSRAVIWVDVHKVGTSCGYSIPFFTYKSPRVRLHNFAINREQQDFDYSCQQSESSVSDSSIVVVPKLPPDNQGLKNYWKRRNLKSQDGLPGLLFAYTSPKPMGDWRSRGISFKPDDESTGSKAPAGATTSGRGLVAIFASEKVMADVGKVLVGFGAGVLVTTVFARLWAK</sequence>
<name>A0A9W8IQS5_9AGAR</name>
<dbReference type="OrthoDB" id="539398at2759"/>
<dbReference type="PANTHER" id="PTHR39336:SF3">
    <property type="entry name" value="PYRIDOXAMINE PHOSPHATE OXIDASE"/>
    <property type="match status" value="1"/>
</dbReference>
<gene>
    <name evidence="3" type="ORF">H1R20_g15717</name>
</gene>
<feature type="region of interest" description="Disordered" evidence="1">
    <location>
        <begin position="51"/>
        <end position="70"/>
    </location>
</feature>
<evidence type="ECO:0000256" key="2">
    <source>
        <dbReference type="SAM" id="Phobius"/>
    </source>
</evidence>
<dbReference type="Proteomes" id="UP001140091">
    <property type="component" value="Unassembled WGS sequence"/>
</dbReference>
<feature type="region of interest" description="Disordered" evidence="1">
    <location>
        <begin position="248"/>
        <end position="269"/>
    </location>
</feature>
<dbReference type="Gene3D" id="2.30.110.10">
    <property type="entry name" value="Electron Transport, Fmn-binding Protein, Chain A"/>
    <property type="match status" value="1"/>
</dbReference>
<comment type="caution">
    <text evidence="3">The sequence shown here is derived from an EMBL/GenBank/DDBJ whole genome shotgun (WGS) entry which is preliminary data.</text>
</comment>
<dbReference type="PANTHER" id="PTHR39336">
    <property type="entry name" value="PYRIDOXAMINE PHOSPHATE OXIDASE FAMILY PROTEIN (AFU_ORTHOLOGUE AFUA_6G11440)"/>
    <property type="match status" value="1"/>
</dbReference>
<evidence type="ECO:0000313" key="3">
    <source>
        <dbReference type="EMBL" id="KAJ2921376.1"/>
    </source>
</evidence>
<evidence type="ECO:0000256" key="1">
    <source>
        <dbReference type="SAM" id="MobiDB-lite"/>
    </source>
</evidence>
<dbReference type="InterPro" id="IPR012349">
    <property type="entry name" value="Split_barrel_FMN-bd"/>
</dbReference>
<feature type="non-terminal residue" evidence="3">
    <location>
        <position position="311"/>
    </location>
</feature>
<organism evidence="3 4">
    <name type="scientific">Candolleomyces eurysporus</name>
    <dbReference type="NCBI Taxonomy" id="2828524"/>
    <lineage>
        <taxon>Eukaryota</taxon>
        <taxon>Fungi</taxon>
        <taxon>Dikarya</taxon>
        <taxon>Basidiomycota</taxon>
        <taxon>Agaricomycotina</taxon>
        <taxon>Agaricomycetes</taxon>
        <taxon>Agaricomycetidae</taxon>
        <taxon>Agaricales</taxon>
        <taxon>Agaricineae</taxon>
        <taxon>Psathyrellaceae</taxon>
        <taxon>Candolleomyces</taxon>
    </lineage>
</organism>
<keyword evidence="2" id="KW-1133">Transmembrane helix</keyword>
<protein>
    <recommendedName>
        <fullName evidence="5">Pyridoxamine 5'-phosphate oxidase putative domain-containing protein</fullName>
    </recommendedName>
</protein>
<evidence type="ECO:0008006" key="5">
    <source>
        <dbReference type="Google" id="ProtNLM"/>
    </source>
</evidence>
<feature type="transmembrane region" description="Helical" evidence="2">
    <location>
        <begin position="291"/>
        <end position="310"/>
    </location>
</feature>
<evidence type="ECO:0000313" key="4">
    <source>
        <dbReference type="Proteomes" id="UP001140091"/>
    </source>
</evidence>
<proteinExistence type="predicted"/>
<accession>A0A9W8IQS5</accession>
<keyword evidence="2" id="KW-0812">Transmembrane</keyword>
<dbReference type="EMBL" id="JANBPK010001614">
    <property type="protein sequence ID" value="KAJ2921376.1"/>
    <property type="molecule type" value="Genomic_DNA"/>
</dbReference>
<feature type="compositionally biased region" description="Acidic residues" evidence="1">
    <location>
        <begin position="51"/>
        <end position="67"/>
    </location>
</feature>
<reference evidence="3" key="1">
    <citation type="submission" date="2022-06" db="EMBL/GenBank/DDBJ databases">
        <title>Genome Sequence of Candolleomyces eurysporus.</title>
        <authorList>
            <person name="Buettner E."/>
        </authorList>
    </citation>
    <scope>NUCLEOTIDE SEQUENCE</scope>
    <source>
        <strain evidence="3">VTCC 930004</strain>
    </source>
</reference>
<keyword evidence="2" id="KW-0472">Membrane</keyword>
<keyword evidence="4" id="KW-1185">Reference proteome</keyword>
<dbReference type="AlphaFoldDB" id="A0A9W8IQS5"/>